<dbReference type="InterPro" id="IPR043129">
    <property type="entry name" value="ATPase_NBD"/>
</dbReference>
<dbReference type="InterPro" id="IPR049874">
    <property type="entry name" value="ROK_cs"/>
</dbReference>
<evidence type="ECO:0000313" key="3">
    <source>
        <dbReference type="Proteomes" id="UP000647416"/>
    </source>
</evidence>
<dbReference type="AlphaFoldDB" id="A0A926FBR1"/>
<proteinExistence type="inferred from homology"/>
<name>A0A926FBR1_9FIRM</name>
<dbReference type="Proteomes" id="UP000647416">
    <property type="component" value="Unassembled WGS sequence"/>
</dbReference>
<comment type="caution">
    <text evidence="2">The sequence shown here is derived from an EMBL/GenBank/DDBJ whole genome shotgun (WGS) entry which is preliminary data.</text>
</comment>
<dbReference type="RefSeq" id="WP_178348508.1">
    <property type="nucleotide sequence ID" value="NZ_JACRTE010000001.1"/>
</dbReference>
<protein>
    <submittedName>
        <fullName evidence="2">ROK family protein</fullName>
    </submittedName>
</protein>
<dbReference type="EMBL" id="JACRTE010000001">
    <property type="protein sequence ID" value="MBC8595549.1"/>
    <property type="molecule type" value="Genomic_DNA"/>
</dbReference>
<evidence type="ECO:0000313" key="2">
    <source>
        <dbReference type="EMBL" id="MBC8595549.1"/>
    </source>
</evidence>
<keyword evidence="3" id="KW-1185">Reference proteome</keyword>
<comment type="similarity">
    <text evidence="1">Belongs to the ROK (NagC/XylR) family.</text>
</comment>
<organism evidence="2 3">
    <name type="scientific">Qingrenia yutianensis</name>
    <dbReference type="NCBI Taxonomy" id="2763676"/>
    <lineage>
        <taxon>Bacteria</taxon>
        <taxon>Bacillati</taxon>
        <taxon>Bacillota</taxon>
        <taxon>Clostridia</taxon>
        <taxon>Eubacteriales</taxon>
        <taxon>Oscillospiraceae</taxon>
        <taxon>Qingrenia</taxon>
    </lineage>
</organism>
<dbReference type="PANTHER" id="PTHR18964:SF149">
    <property type="entry name" value="BIFUNCTIONAL UDP-N-ACETYLGLUCOSAMINE 2-EPIMERASE_N-ACETYLMANNOSAMINE KINASE"/>
    <property type="match status" value="1"/>
</dbReference>
<accession>A0A926FBR1</accession>
<dbReference type="SUPFAM" id="SSF53067">
    <property type="entry name" value="Actin-like ATPase domain"/>
    <property type="match status" value="1"/>
</dbReference>
<dbReference type="PANTHER" id="PTHR18964">
    <property type="entry name" value="ROK (REPRESSOR, ORF, KINASE) FAMILY"/>
    <property type="match status" value="1"/>
</dbReference>
<dbReference type="Gene3D" id="3.30.420.40">
    <property type="match status" value="2"/>
</dbReference>
<dbReference type="PROSITE" id="PS01125">
    <property type="entry name" value="ROK"/>
    <property type="match status" value="1"/>
</dbReference>
<reference evidence="2" key="1">
    <citation type="submission" date="2020-08" db="EMBL/GenBank/DDBJ databases">
        <title>Genome public.</title>
        <authorList>
            <person name="Liu C."/>
            <person name="Sun Q."/>
        </authorList>
    </citation>
    <scope>NUCLEOTIDE SEQUENCE</scope>
    <source>
        <strain evidence="2">NSJ-50</strain>
    </source>
</reference>
<gene>
    <name evidence="2" type="ORF">H8706_01520</name>
</gene>
<evidence type="ECO:0000256" key="1">
    <source>
        <dbReference type="ARBA" id="ARBA00006479"/>
    </source>
</evidence>
<dbReference type="InterPro" id="IPR000600">
    <property type="entry name" value="ROK"/>
</dbReference>
<sequence length="312" mass="32798">MYIGVDLGGTGIKAGLVDEKGNILHKDSCPTRAMEDYKVIVADMADLIKKVLNDTDTNTSEIKTIGIGCPGSIDDKNGVVIYANNLNLHDAPLAEELKKYYDVPVYVSNDANCAALGEFFALDDENITDIVAITLGTGVGSGIIINKKIFTGTNGIGGELGHTVIKANGEKCTCGRNGCWEAYASATALIREAEKAAKENPDSYLAKLVAENGGKANGRIPFAATEKGDEAGKKVIDKYILDVAEGIVNIINTFQPHAIVIGGGVSNAGDALLKPIEEYSKEHCYGGIFQTKISIAKLGNDAGIIGAAFLGK</sequence>
<dbReference type="Pfam" id="PF00480">
    <property type="entry name" value="ROK"/>
    <property type="match status" value="1"/>
</dbReference>